<keyword evidence="5" id="KW-1185">Reference proteome</keyword>
<dbReference type="GO" id="GO:0008270">
    <property type="term" value="F:zinc ion binding"/>
    <property type="evidence" value="ECO:0007669"/>
    <property type="project" value="UniProtKB-KW"/>
</dbReference>
<evidence type="ECO:0000256" key="1">
    <source>
        <dbReference type="PROSITE-ProRule" id="PRU00325"/>
    </source>
</evidence>
<organism evidence="4 5">
    <name type="scientific">Ditylenchus destructor</name>
    <dbReference type="NCBI Taxonomy" id="166010"/>
    <lineage>
        <taxon>Eukaryota</taxon>
        <taxon>Metazoa</taxon>
        <taxon>Ecdysozoa</taxon>
        <taxon>Nematoda</taxon>
        <taxon>Chromadorea</taxon>
        <taxon>Rhabditida</taxon>
        <taxon>Tylenchina</taxon>
        <taxon>Tylenchomorpha</taxon>
        <taxon>Sphaerularioidea</taxon>
        <taxon>Anguinidae</taxon>
        <taxon>Anguininae</taxon>
        <taxon>Ditylenchus</taxon>
    </lineage>
</organism>
<evidence type="ECO:0000256" key="2">
    <source>
        <dbReference type="SAM" id="MobiDB-lite"/>
    </source>
</evidence>
<feature type="compositionally biased region" description="Acidic residues" evidence="2">
    <location>
        <begin position="9"/>
        <end position="23"/>
    </location>
</feature>
<dbReference type="PROSITE" id="PS50966">
    <property type="entry name" value="ZF_SWIM"/>
    <property type="match status" value="1"/>
</dbReference>
<feature type="domain" description="SWIM-type" evidence="3">
    <location>
        <begin position="295"/>
        <end position="332"/>
    </location>
</feature>
<name>A0AAD4QWD6_9BILA</name>
<feature type="compositionally biased region" description="Basic and acidic residues" evidence="2">
    <location>
        <begin position="43"/>
        <end position="69"/>
    </location>
</feature>
<keyword evidence="1" id="KW-0862">Zinc</keyword>
<reference evidence="4" key="1">
    <citation type="submission" date="2022-01" db="EMBL/GenBank/DDBJ databases">
        <title>Genome Sequence Resource for Two Populations of Ditylenchus destructor, the Migratory Endoparasitic Phytonematode.</title>
        <authorList>
            <person name="Zhang H."/>
            <person name="Lin R."/>
            <person name="Xie B."/>
        </authorList>
    </citation>
    <scope>NUCLEOTIDE SEQUENCE</scope>
    <source>
        <strain evidence="4">BazhouSP</strain>
    </source>
</reference>
<proteinExistence type="predicted"/>
<dbReference type="Proteomes" id="UP001201812">
    <property type="component" value="Unassembled WGS sequence"/>
</dbReference>
<accession>A0AAD4QWD6</accession>
<gene>
    <name evidence="4" type="ORF">DdX_20424</name>
</gene>
<evidence type="ECO:0000259" key="3">
    <source>
        <dbReference type="PROSITE" id="PS50966"/>
    </source>
</evidence>
<evidence type="ECO:0000313" key="4">
    <source>
        <dbReference type="EMBL" id="KAI1693859.1"/>
    </source>
</evidence>
<dbReference type="EMBL" id="JAKKPZ010000577">
    <property type="protein sequence ID" value="KAI1693859.1"/>
    <property type="molecule type" value="Genomic_DNA"/>
</dbReference>
<dbReference type="InterPro" id="IPR007527">
    <property type="entry name" value="Znf_SWIM"/>
</dbReference>
<keyword evidence="1" id="KW-0863">Zinc-finger</keyword>
<keyword evidence="1" id="KW-0479">Metal-binding</keyword>
<sequence>MTDRRVDFTETESEDSSNEENVEPAENSHASSGLEGSFQLVPRRSENEQAEHDLVQDVSQERGRKVGSKNDEYDIAEEFENLSDFKQWFADKQDNWTRTSRNTKKCDQDYYRCRFTRTKGFNCKAKLKVIFDAKSEAVTVWKSSAEHTHVPDLEIISALSEEIKKLTTKFSSFATYFLNTWIDSPLKNWFEGASPVISNNSGLESANKNLKDRHVFRRQTPFSQFVEAAEKIPAEWSSQPEFQSAELWPIREQDIFCLQPGLCTAHLNASHAAYVAGTNLDAYLTNWNDYKDTRFKYHAVKAREREAFLCTCQIGIKKELCKHILLVKHEKQEFRWPEEFAALPLNTKFTGRPRKRQLVTRYQGN</sequence>
<feature type="region of interest" description="Disordered" evidence="2">
    <location>
        <begin position="1"/>
        <end position="69"/>
    </location>
</feature>
<evidence type="ECO:0000313" key="5">
    <source>
        <dbReference type="Proteomes" id="UP001201812"/>
    </source>
</evidence>
<dbReference type="AlphaFoldDB" id="A0AAD4QWD6"/>
<comment type="caution">
    <text evidence="4">The sequence shown here is derived from an EMBL/GenBank/DDBJ whole genome shotgun (WGS) entry which is preliminary data.</text>
</comment>
<protein>
    <recommendedName>
        <fullName evidence="3">SWIM-type domain-containing protein</fullName>
    </recommendedName>
</protein>